<dbReference type="GO" id="GO:0016788">
    <property type="term" value="F:hydrolase activity, acting on ester bonds"/>
    <property type="evidence" value="ECO:0007669"/>
    <property type="project" value="InterPro"/>
</dbReference>
<keyword evidence="2" id="KW-0540">Nuclease</keyword>
<dbReference type="GO" id="GO:0003676">
    <property type="term" value="F:nucleic acid binding"/>
    <property type="evidence" value="ECO:0007669"/>
    <property type="project" value="InterPro"/>
</dbReference>
<evidence type="ECO:0000259" key="4">
    <source>
        <dbReference type="SMART" id="SM00990"/>
    </source>
</evidence>
<sequence length="79" mass="9210">MTEAQYQKKLIDRHEKEGWTVIKLIMCNKAGLPDLICMKPDEVKFIEVKGPKGRLSEVQKYRIEELKEAGFDVEVMRPC</sequence>
<reference evidence="5" key="1">
    <citation type="journal article" date="2010" name="ISME J.">
        <title>Metagenome of the Mediterranean deep chlorophyll maximum studied by direct and fosmid library 454 pyrosequencing.</title>
        <authorList>
            <person name="Ghai R."/>
            <person name="Martin-Cuadrado A.B."/>
            <person name="Molto A.G."/>
            <person name="Heredia I.G."/>
            <person name="Cabrera R."/>
            <person name="Martin J."/>
            <person name="Verdu M."/>
            <person name="Deschamps P."/>
            <person name="Moreira D."/>
            <person name="Lopez-Garcia P."/>
            <person name="Mira A."/>
            <person name="Rodriguez-Valera F."/>
        </authorList>
    </citation>
    <scope>NUCLEOTIDE SEQUENCE</scope>
</reference>
<dbReference type="SUPFAM" id="SSF52980">
    <property type="entry name" value="Restriction endonuclease-like"/>
    <property type="match status" value="1"/>
</dbReference>
<accession>D6PKT6</accession>
<dbReference type="EMBL" id="GU943133">
    <property type="protein sequence ID" value="ADD96337.1"/>
    <property type="molecule type" value="Genomic_DNA"/>
</dbReference>
<dbReference type="InterPro" id="IPR014883">
    <property type="entry name" value="VRR_NUC"/>
</dbReference>
<dbReference type="Pfam" id="PF08774">
    <property type="entry name" value="VRR_NUC"/>
    <property type="match status" value="1"/>
</dbReference>
<dbReference type="GO" id="GO:0004518">
    <property type="term" value="F:nuclease activity"/>
    <property type="evidence" value="ECO:0007669"/>
    <property type="project" value="UniProtKB-KW"/>
</dbReference>
<keyword evidence="3" id="KW-0378">Hydrolase</keyword>
<dbReference type="AlphaFoldDB" id="D6PKT6"/>
<dbReference type="Gene3D" id="3.40.1350.10">
    <property type="match status" value="1"/>
</dbReference>
<name>D6PKT6_9ZZZZ</name>
<dbReference type="InterPro" id="IPR011335">
    <property type="entry name" value="Restrct_endonuc-II-like"/>
</dbReference>
<comment type="cofactor">
    <cofactor evidence="1">
        <name>Mg(2+)</name>
        <dbReference type="ChEBI" id="CHEBI:18420"/>
    </cofactor>
</comment>
<organism evidence="5">
    <name type="scientific">uncultured organism MedDCM-OCT-S08-C700</name>
    <dbReference type="NCBI Taxonomy" id="743641"/>
    <lineage>
        <taxon>unclassified sequences</taxon>
        <taxon>environmental samples</taxon>
    </lineage>
</organism>
<dbReference type="SMART" id="SM00990">
    <property type="entry name" value="VRR_NUC"/>
    <property type="match status" value="1"/>
</dbReference>
<evidence type="ECO:0000256" key="2">
    <source>
        <dbReference type="ARBA" id="ARBA00022722"/>
    </source>
</evidence>
<evidence type="ECO:0000313" key="5">
    <source>
        <dbReference type="EMBL" id="ADD96337.1"/>
    </source>
</evidence>
<proteinExistence type="predicted"/>
<evidence type="ECO:0000256" key="1">
    <source>
        <dbReference type="ARBA" id="ARBA00001946"/>
    </source>
</evidence>
<evidence type="ECO:0000256" key="3">
    <source>
        <dbReference type="ARBA" id="ARBA00022801"/>
    </source>
</evidence>
<protein>
    <recommendedName>
        <fullName evidence="4">VRR-NUC domain-containing protein</fullName>
    </recommendedName>
</protein>
<feature type="domain" description="VRR-NUC" evidence="4">
    <location>
        <begin position="1"/>
        <end position="78"/>
    </location>
</feature>
<dbReference type="InterPro" id="IPR011856">
    <property type="entry name" value="tRNA_endonuc-like_dom_sf"/>
</dbReference>